<name>A0A1I1QGK8_9RHOB</name>
<keyword evidence="4" id="KW-1185">Reference proteome</keyword>
<dbReference type="InterPro" id="IPR018376">
    <property type="entry name" value="Enoyl-CoA_hyd/isom_CS"/>
</dbReference>
<dbReference type="OrthoDB" id="9802898at2"/>
<evidence type="ECO:0000256" key="2">
    <source>
        <dbReference type="RuleBase" id="RU003707"/>
    </source>
</evidence>
<dbReference type="AlphaFoldDB" id="A0A1I1QGK8"/>
<comment type="similarity">
    <text evidence="1 2">Belongs to the enoyl-CoA hydratase/isomerase family.</text>
</comment>
<dbReference type="PROSITE" id="PS00166">
    <property type="entry name" value="ENOYL_COA_HYDRATASE"/>
    <property type="match status" value="1"/>
</dbReference>
<dbReference type="EMBL" id="FOLX01000004">
    <property type="protein sequence ID" value="SFD21137.1"/>
    <property type="molecule type" value="Genomic_DNA"/>
</dbReference>
<dbReference type="Pfam" id="PF00378">
    <property type="entry name" value="ECH_1"/>
    <property type="match status" value="1"/>
</dbReference>
<dbReference type="SUPFAM" id="SSF52096">
    <property type="entry name" value="ClpP/crotonase"/>
    <property type="match status" value="1"/>
</dbReference>
<protein>
    <submittedName>
        <fullName evidence="3">Enoyl-CoA hydratase/carnithine racemase</fullName>
    </submittedName>
</protein>
<dbReference type="InterPro" id="IPR029045">
    <property type="entry name" value="ClpP/crotonase-like_dom_sf"/>
</dbReference>
<dbReference type="RefSeq" id="WP_093455117.1">
    <property type="nucleotide sequence ID" value="NZ_FNZG01000014.1"/>
</dbReference>
<reference evidence="3 4" key="1">
    <citation type="submission" date="2016-10" db="EMBL/GenBank/DDBJ databases">
        <authorList>
            <person name="de Groot N.N."/>
        </authorList>
    </citation>
    <scope>NUCLEOTIDE SEQUENCE [LARGE SCALE GENOMIC DNA]</scope>
    <source>
        <strain evidence="3 4">DSM 29619</strain>
    </source>
</reference>
<evidence type="ECO:0000313" key="4">
    <source>
        <dbReference type="Proteomes" id="UP000231644"/>
    </source>
</evidence>
<organism evidence="3 4">
    <name type="scientific">Pseudooceanicola nitratireducens</name>
    <dbReference type="NCBI Taxonomy" id="517719"/>
    <lineage>
        <taxon>Bacteria</taxon>
        <taxon>Pseudomonadati</taxon>
        <taxon>Pseudomonadota</taxon>
        <taxon>Alphaproteobacteria</taxon>
        <taxon>Rhodobacterales</taxon>
        <taxon>Paracoccaceae</taxon>
        <taxon>Pseudooceanicola</taxon>
    </lineage>
</organism>
<dbReference type="Proteomes" id="UP000231644">
    <property type="component" value="Unassembled WGS sequence"/>
</dbReference>
<dbReference type="PANTHER" id="PTHR43802">
    <property type="entry name" value="ENOYL-COA HYDRATASE"/>
    <property type="match status" value="1"/>
</dbReference>
<dbReference type="CDD" id="cd06558">
    <property type="entry name" value="crotonase-like"/>
    <property type="match status" value="1"/>
</dbReference>
<dbReference type="STRING" id="517719.SAMN05421762_3630"/>
<dbReference type="GO" id="GO:0003824">
    <property type="term" value="F:catalytic activity"/>
    <property type="evidence" value="ECO:0007669"/>
    <property type="project" value="InterPro"/>
</dbReference>
<dbReference type="InterPro" id="IPR001753">
    <property type="entry name" value="Enoyl-CoA_hydra/iso"/>
</dbReference>
<evidence type="ECO:0000256" key="1">
    <source>
        <dbReference type="ARBA" id="ARBA00005254"/>
    </source>
</evidence>
<accession>A0A1I1QGK8</accession>
<gene>
    <name evidence="3" type="ORF">SAMN05421762_3630</name>
</gene>
<dbReference type="Gene3D" id="3.90.226.10">
    <property type="entry name" value="2-enoyl-CoA Hydratase, Chain A, domain 1"/>
    <property type="match status" value="1"/>
</dbReference>
<evidence type="ECO:0000313" key="3">
    <source>
        <dbReference type="EMBL" id="SFD21137.1"/>
    </source>
</evidence>
<sequence>MQHVNVILETRGSAAWLRLNRPTELNALSRDMVLELGEALECIRRDEKLRVVVLTGSGRAFCAGADLKAVQAGLSKERSEDGDFLDAVAEVFQILRDFPKPVIGGLNGVTVAGGLELAMCCDVLIAAESAKIGDAHANFGVFPGAGGAAVLPSRIGLPNAKYLLFSGRSLPARDWLRMGLVQEVVADDALEARLDTFASDLADKSPLVLSRMKAVANASVDMSQAEALVWELSVLRDHLTSNDAAEGLAAFSEKRKPVFAGN</sequence>
<proteinExistence type="inferred from homology"/>
<dbReference type="PANTHER" id="PTHR43802:SF1">
    <property type="entry name" value="IP11341P-RELATED"/>
    <property type="match status" value="1"/>
</dbReference>